<keyword evidence="1 4" id="KW-0812">Transmembrane</keyword>
<dbReference type="Gene3D" id="1.20.1250.20">
    <property type="entry name" value="MFS general substrate transporter like domains"/>
    <property type="match status" value="1"/>
</dbReference>
<dbReference type="GO" id="GO:0005886">
    <property type="term" value="C:plasma membrane"/>
    <property type="evidence" value="ECO:0007669"/>
    <property type="project" value="TreeGrafter"/>
</dbReference>
<dbReference type="PROSITE" id="PS50850">
    <property type="entry name" value="MFS"/>
    <property type="match status" value="1"/>
</dbReference>
<sequence>MSGNLDACRRLHYAWIVLAAGTLVVFGALGLARFGYTMVLPDMQTALRLDNAQAGGLATANLVGYLALSLIGGALAARYGPRVVITAGLTVAAIGMWLTGLAAGFAGAACWRMLTGVGSGASNVPVMGLMSAWFAPPRRGLATGIAVTGSSLAL</sequence>
<keyword evidence="3 4" id="KW-0472">Membrane</keyword>
<keyword evidence="2 4" id="KW-1133">Transmembrane helix</keyword>
<evidence type="ECO:0000313" key="6">
    <source>
        <dbReference type="EMBL" id="KPJ62460.1"/>
    </source>
</evidence>
<dbReference type="AlphaFoldDB" id="A0A0S7XKU3"/>
<comment type="caution">
    <text evidence="6">The sequence shown here is derived from an EMBL/GenBank/DDBJ whole genome shotgun (WGS) entry which is preliminary data.</text>
</comment>
<dbReference type="InterPro" id="IPR036259">
    <property type="entry name" value="MFS_trans_sf"/>
</dbReference>
<reference evidence="6 7" key="1">
    <citation type="journal article" date="2015" name="Microbiome">
        <title>Genomic resolution of linkages in carbon, nitrogen, and sulfur cycling among widespread estuary sediment bacteria.</title>
        <authorList>
            <person name="Baker B.J."/>
            <person name="Lazar C.S."/>
            <person name="Teske A.P."/>
            <person name="Dick G.J."/>
        </authorList>
    </citation>
    <scope>NUCLEOTIDE SEQUENCE [LARGE SCALE GENOMIC DNA]</scope>
    <source>
        <strain evidence="6">DG_56</strain>
    </source>
</reference>
<feature type="non-terminal residue" evidence="6">
    <location>
        <position position="154"/>
    </location>
</feature>
<feature type="transmembrane region" description="Helical" evidence="4">
    <location>
        <begin position="12"/>
        <end position="36"/>
    </location>
</feature>
<evidence type="ECO:0000256" key="2">
    <source>
        <dbReference type="ARBA" id="ARBA00022989"/>
    </source>
</evidence>
<dbReference type="Proteomes" id="UP000052020">
    <property type="component" value="Unassembled WGS sequence"/>
</dbReference>
<gene>
    <name evidence="6" type="ORF">AMK68_04875</name>
</gene>
<dbReference type="SUPFAM" id="SSF103473">
    <property type="entry name" value="MFS general substrate transporter"/>
    <property type="match status" value="1"/>
</dbReference>
<evidence type="ECO:0000256" key="3">
    <source>
        <dbReference type="ARBA" id="ARBA00023136"/>
    </source>
</evidence>
<evidence type="ECO:0000313" key="7">
    <source>
        <dbReference type="Proteomes" id="UP000052020"/>
    </source>
</evidence>
<dbReference type="EMBL" id="LIZY01000115">
    <property type="protein sequence ID" value="KPJ62460.1"/>
    <property type="molecule type" value="Genomic_DNA"/>
</dbReference>
<evidence type="ECO:0000259" key="5">
    <source>
        <dbReference type="PROSITE" id="PS50850"/>
    </source>
</evidence>
<dbReference type="InterPro" id="IPR010645">
    <property type="entry name" value="MFS_4"/>
</dbReference>
<dbReference type="PANTHER" id="PTHR23537">
    <property type="match status" value="1"/>
</dbReference>
<name>A0A0S7XKU3_9BACT</name>
<feature type="domain" description="Major facilitator superfamily (MFS) profile" evidence="5">
    <location>
        <begin position="14"/>
        <end position="154"/>
    </location>
</feature>
<evidence type="ECO:0000256" key="4">
    <source>
        <dbReference type="SAM" id="Phobius"/>
    </source>
</evidence>
<feature type="transmembrane region" description="Helical" evidence="4">
    <location>
        <begin position="56"/>
        <end position="76"/>
    </location>
</feature>
<organism evidence="6 7">
    <name type="scientific">candidate division KD3-62 bacterium DG_56</name>
    <dbReference type="NCBI Taxonomy" id="1704032"/>
    <lineage>
        <taxon>Bacteria</taxon>
        <taxon>candidate division KD3-62</taxon>
    </lineage>
</organism>
<dbReference type="PANTHER" id="PTHR23537:SF1">
    <property type="entry name" value="SUGAR TRANSPORTER"/>
    <property type="match status" value="1"/>
</dbReference>
<accession>A0A0S7XKU3</accession>
<evidence type="ECO:0000256" key="1">
    <source>
        <dbReference type="ARBA" id="ARBA00022692"/>
    </source>
</evidence>
<dbReference type="InterPro" id="IPR011701">
    <property type="entry name" value="MFS"/>
</dbReference>
<dbReference type="Pfam" id="PF07690">
    <property type="entry name" value="MFS_1"/>
    <property type="match status" value="1"/>
</dbReference>
<dbReference type="InterPro" id="IPR020846">
    <property type="entry name" value="MFS_dom"/>
</dbReference>
<dbReference type="GO" id="GO:0022857">
    <property type="term" value="F:transmembrane transporter activity"/>
    <property type="evidence" value="ECO:0007669"/>
    <property type="project" value="InterPro"/>
</dbReference>
<feature type="transmembrane region" description="Helical" evidence="4">
    <location>
        <begin position="83"/>
        <end position="107"/>
    </location>
</feature>
<proteinExistence type="predicted"/>
<protein>
    <recommendedName>
        <fullName evidence="5">Major facilitator superfamily (MFS) profile domain-containing protein</fullName>
    </recommendedName>
</protein>